<reference evidence="3" key="1">
    <citation type="submission" date="2021-07" db="EMBL/GenBank/DDBJ databases">
        <authorList>
            <person name="Catto M.A."/>
            <person name="Jacobson A."/>
            <person name="Kennedy G."/>
            <person name="Labadie P."/>
            <person name="Hunt B.G."/>
            <person name="Srinivasan R."/>
        </authorList>
    </citation>
    <scope>NUCLEOTIDE SEQUENCE</scope>
    <source>
        <strain evidence="3">PL_HMW_Pooled</strain>
        <tissue evidence="3">Head</tissue>
    </source>
</reference>
<keyword evidence="1" id="KW-0808">Transferase</keyword>
<dbReference type="InterPro" id="IPR051712">
    <property type="entry name" value="ARTD-AVP"/>
</dbReference>
<dbReference type="PROSITE" id="PS51059">
    <property type="entry name" value="PARP_CATALYTIC"/>
    <property type="match status" value="1"/>
</dbReference>
<dbReference type="Gene3D" id="3.90.228.10">
    <property type="match status" value="1"/>
</dbReference>
<dbReference type="GO" id="GO:0003950">
    <property type="term" value="F:NAD+ poly-ADP-ribosyltransferase activity"/>
    <property type="evidence" value="ECO:0007669"/>
    <property type="project" value="UniProtKB-UniRule"/>
</dbReference>
<dbReference type="PANTHER" id="PTHR45740">
    <property type="entry name" value="POLY [ADP-RIBOSE] POLYMERASE"/>
    <property type="match status" value="1"/>
</dbReference>
<dbReference type="Proteomes" id="UP001219518">
    <property type="component" value="Unassembled WGS sequence"/>
</dbReference>
<evidence type="ECO:0000313" key="3">
    <source>
        <dbReference type="EMBL" id="KAK3914454.1"/>
    </source>
</evidence>
<keyword evidence="1" id="KW-0328">Glycosyltransferase</keyword>
<dbReference type="EC" id="2.4.2.-" evidence="1"/>
<dbReference type="EMBL" id="JAHWGI010000380">
    <property type="protein sequence ID" value="KAK3914454.1"/>
    <property type="molecule type" value="Genomic_DNA"/>
</dbReference>
<name>A0AAE1H4K6_9NEOP</name>
<dbReference type="PANTHER" id="PTHR45740:SF2">
    <property type="entry name" value="POLY [ADP-RIBOSE] POLYMERASE"/>
    <property type="match status" value="1"/>
</dbReference>
<feature type="domain" description="PARP catalytic" evidence="2">
    <location>
        <begin position="1"/>
        <end position="189"/>
    </location>
</feature>
<comment type="caution">
    <text evidence="3">The sequence shown here is derived from an EMBL/GenBank/DDBJ whole genome shotgun (WGS) entry which is preliminary data.</text>
</comment>
<dbReference type="GO" id="GO:1990404">
    <property type="term" value="F:NAD+-protein mono-ADP-ribosyltransferase activity"/>
    <property type="evidence" value="ECO:0007669"/>
    <property type="project" value="TreeGrafter"/>
</dbReference>
<protein>
    <recommendedName>
        <fullName evidence="1">Poly [ADP-ribose] polymerase</fullName>
        <shortName evidence="1">PARP</shortName>
        <ecNumber evidence="1">2.4.2.-</ecNumber>
    </recommendedName>
</protein>
<proteinExistence type="predicted"/>
<evidence type="ECO:0000313" key="4">
    <source>
        <dbReference type="Proteomes" id="UP001219518"/>
    </source>
</evidence>
<sequence length="189" mass="22144">MAIVERVSLPMESDEYREVEQLFEESNTKGFRIKSIDKVHNYELLQQFENKKEWYLETYGHVRVVKVFHGTRKDNVSSILRSNFDLDRSGSHIGHRFGVGVSFSAQSRYASHYCDDIGEKTMLLCKVLVSEIKEVPEVRNPIFVSRQPPEIPGREPLRYDTTAKNKEIMDVIVKYHMHSYYPTHVITFQ</sequence>
<dbReference type="GO" id="GO:0005634">
    <property type="term" value="C:nucleus"/>
    <property type="evidence" value="ECO:0007669"/>
    <property type="project" value="TreeGrafter"/>
</dbReference>
<evidence type="ECO:0000259" key="2">
    <source>
        <dbReference type="PROSITE" id="PS51059"/>
    </source>
</evidence>
<keyword evidence="1" id="KW-0520">NAD</keyword>
<dbReference type="InterPro" id="IPR012317">
    <property type="entry name" value="Poly(ADP-ribose)pol_cat_dom"/>
</dbReference>
<reference evidence="3" key="2">
    <citation type="journal article" date="2023" name="BMC Genomics">
        <title>Pest status, molecular evolution, and epigenetic factors derived from the genome assembly of Frankliniella fusca, a thysanopteran phytovirus vector.</title>
        <authorList>
            <person name="Catto M.A."/>
            <person name="Labadie P.E."/>
            <person name="Jacobson A.L."/>
            <person name="Kennedy G.G."/>
            <person name="Srinivasan R."/>
            <person name="Hunt B.G."/>
        </authorList>
    </citation>
    <scope>NUCLEOTIDE SEQUENCE</scope>
    <source>
        <strain evidence="3">PL_HMW_Pooled</strain>
    </source>
</reference>
<dbReference type="SUPFAM" id="SSF56399">
    <property type="entry name" value="ADP-ribosylation"/>
    <property type="match status" value="1"/>
</dbReference>
<gene>
    <name evidence="3" type="ORF">KUF71_023855</name>
</gene>
<keyword evidence="4" id="KW-1185">Reference proteome</keyword>
<evidence type="ECO:0000256" key="1">
    <source>
        <dbReference type="RuleBase" id="RU362114"/>
    </source>
</evidence>
<dbReference type="AlphaFoldDB" id="A0AAE1H4K6"/>
<dbReference type="Pfam" id="PF00644">
    <property type="entry name" value="PARP"/>
    <property type="match status" value="1"/>
</dbReference>
<organism evidence="3 4">
    <name type="scientific">Frankliniella fusca</name>
    <dbReference type="NCBI Taxonomy" id="407009"/>
    <lineage>
        <taxon>Eukaryota</taxon>
        <taxon>Metazoa</taxon>
        <taxon>Ecdysozoa</taxon>
        <taxon>Arthropoda</taxon>
        <taxon>Hexapoda</taxon>
        <taxon>Insecta</taxon>
        <taxon>Pterygota</taxon>
        <taxon>Neoptera</taxon>
        <taxon>Paraneoptera</taxon>
        <taxon>Thysanoptera</taxon>
        <taxon>Terebrantia</taxon>
        <taxon>Thripoidea</taxon>
        <taxon>Thripidae</taxon>
        <taxon>Frankliniella</taxon>
    </lineage>
</organism>
<accession>A0AAE1H4K6</accession>